<name>A0A645DGB9_9ZZZZ</name>
<gene>
    <name evidence="1" type="ORF">SDC9_135367</name>
</gene>
<protein>
    <submittedName>
        <fullName evidence="1">Uncharacterized protein</fullName>
    </submittedName>
</protein>
<reference evidence="1" key="1">
    <citation type="submission" date="2019-08" db="EMBL/GenBank/DDBJ databases">
        <authorList>
            <person name="Kucharzyk K."/>
            <person name="Murdoch R.W."/>
            <person name="Higgins S."/>
            <person name="Loffler F."/>
        </authorList>
    </citation>
    <scope>NUCLEOTIDE SEQUENCE</scope>
</reference>
<proteinExistence type="predicted"/>
<comment type="caution">
    <text evidence="1">The sequence shown here is derived from an EMBL/GenBank/DDBJ whole genome shotgun (WGS) entry which is preliminary data.</text>
</comment>
<evidence type="ECO:0000313" key="1">
    <source>
        <dbReference type="EMBL" id="MPM88265.1"/>
    </source>
</evidence>
<sequence>MLGKSLQEIVKTVLEQRSVQPETIMEIGEWLHSLEFLTMKVIMFSLSVYHLYEYTFKHML</sequence>
<organism evidence="1">
    <name type="scientific">bioreactor metagenome</name>
    <dbReference type="NCBI Taxonomy" id="1076179"/>
    <lineage>
        <taxon>unclassified sequences</taxon>
        <taxon>metagenomes</taxon>
        <taxon>ecological metagenomes</taxon>
    </lineage>
</organism>
<dbReference type="AlphaFoldDB" id="A0A645DGB9"/>
<accession>A0A645DGB9</accession>
<dbReference type="EMBL" id="VSSQ01035916">
    <property type="protein sequence ID" value="MPM88265.1"/>
    <property type="molecule type" value="Genomic_DNA"/>
</dbReference>